<reference evidence="2 3" key="1">
    <citation type="submission" date="2016-03" db="EMBL/GenBank/DDBJ databases">
        <title>Complete genome sequence of Shewanella psychrophila WP2, a deep sea bacterium isolated from west Pacific sediment.</title>
        <authorList>
            <person name="Xu G."/>
            <person name="Jian H."/>
        </authorList>
    </citation>
    <scope>NUCLEOTIDE SEQUENCE [LARGE SCALE GENOMIC DNA]</scope>
    <source>
        <strain evidence="2 3">WP2</strain>
    </source>
</reference>
<dbReference type="Proteomes" id="UP000189545">
    <property type="component" value="Chromosome"/>
</dbReference>
<dbReference type="PROSITE" id="PS51257">
    <property type="entry name" value="PROKAR_LIPOPROTEIN"/>
    <property type="match status" value="1"/>
</dbReference>
<evidence type="ECO:0000313" key="2">
    <source>
        <dbReference type="EMBL" id="AQS35961.1"/>
    </source>
</evidence>
<keyword evidence="3" id="KW-1185">Reference proteome</keyword>
<evidence type="ECO:0000256" key="1">
    <source>
        <dbReference type="SAM" id="SignalP"/>
    </source>
</evidence>
<dbReference type="AlphaFoldDB" id="A0A1S6HKA6"/>
<dbReference type="InterPro" id="IPR016024">
    <property type="entry name" value="ARM-type_fold"/>
</dbReference>
<dbReference type="KEGG" id="spsw:Sps_00768"/>
<feature type="chain" id="PRO_5012436041" description="Lipoprotein" evidence="1">
    <location>
        <begin position="28"/>
        <end position="457"/>
    </location>
</feature>
<dbReference type="OrthoDB" id="5704368at2"/>
<name>A0A1S6HKA6_9GAMM</name>
<proteinExistence type="predicted"/>
<dbReference type="EMBL" id="CP014782">
    <property type="protein sequence ID" value="AQS35961.1"/>
    <property type="molecule type" value="Genomic_DNA"/>
</dbReference>
<organism evidence="2 3">
    <name type="scientific">Shewanella psychrophila</name>
    <dbReference type="NCBI Taxonomy" id="225848"/>
    <lineage>
        <taxon>Bacteria</taxon>
        <taxon>Pseudomonadati</taxon>
        <taxon>Pseudomonadota</taxon>
        <taxon>Gammaproteobacteria</taxon>
        <taxon>Alteromonadales</taxon>
        <taxon>Shewanellaceae</taxon>
        <taxon>Shewanella</taxon>
    </lineage>
</organism>
<evidence type="ECO:0000313" key="3">
    <source>
        <dbReference type="Proteomes" id="UP000189545"/>
    </source>
</evidence>
<dbReference type="SUPFAM" id="SSF48371">
    <property type="entry name" value="ARM repeat"/>
    <property type="match status" value="1"/>
</dbReference>
<dbReference type="STRING" id="225848.Sps_00768"/>
<keyword evidence="1" id="KW-0732">Signal</keyword>
<evidence type="ECO:0008006" key="4">
    <source>
        <dbReference type="Google" id="ProtNLM"/>
    </source>
</evidence>
<dbReference type="RefSeq" id="WP_077751307.1">
    <property type="nucleotide sequence ID" value="NZ_CP014782.1"/>
</dbReference>
<sequence>MDLKHILNIKVKTCLFIILFTFLSACASTKKETIPDITLKSGVKYELTSFDFDLVTSRNVPGFLNQQQTQQIMLQQFEMSLAKEGILAEADDKNAVKIAVIIDYRRHYFGEDTPFPMDKVSSPYFFYRINILHNSTVKPYIRSKERRIANMHLYGIEFIGSPKNIADDINFSLSVANDVAKGLIEKTPESTDYVENTDIQGKYQSKIQSLLAGFEQERQDPAYLEEKYISEQYIQAFISRLQDQDIDERIEAYEEIQKVWYNDKESFDIITKRLMGLYKNELSSSQLDEAEAAVEALASSGLLSYKRTLEEISHHAKSEDLREVATDNIETLDNRHAQALLIHRPLPENIDMTWQQKQLYNMIQSNDFYLQKIGVKRIYREYPNNELLLDALSDNLDAATRQGYRADLSADYHAWICRVLGMSEMTKYKAKLDYITNHASNKKVRNFAEKFADELDI</sequence>
<feature type="signal peptide" evidence="1">
    <location>
        <begin position="1"/>
        <end position="27"/>
    </location>
</feature>
<accession>A0A1S6HKA6</accession>
<gene>
    <name evidence="2" type="ORF">Sps_00768</name>
</gene>
<protein>
    <recommendedName>
        <fullName evidence="4">Lipoprotein</fullName>
    </recommendedName>
</protein>